<evidence type="ECO:0000313" key="4">
    <source>
        <dbReference type="EMBL" id="KKL10234.1"/>
    </source>
</evidence>
<comment type="caution">
    <text evidence="4">The sequence shown here is derived from an EMBL/GenBank/DDBJ whole genome shotgun (WGS) entry which is preliminary data.</text>
</comment>
<dbReference type="AlphaFoldDB" id="A0A0F9AKY4"/>
<evidence type="ECO:0000256" key="3">
    <source>
        <dbReference type="ARBA" id="ARBA00023172"/>
    </source>
</evidence>
<evidence type="ECO:0008006" key="5">
    <source>
        <dbReference type="Google" id="ProtNLM"/>
    </source>
</evidence>
<accession>A0A0F9AKY4</accession>
<organism evidence="4">
    <name type="scientific">marine sediment metagenome</name>
    <dbReference type="NCBI Taxonomy" id="412755"/>
    <lineage>
        <taxon>unclassified sequences</taxon>
        <taxon>metagenomes</taxon>
        <taxon>ecological metagenomes</taxon>
    </lineage>
</organism>
<sequence length="415" mass="48205">DYTPNMNHSPEENSWSVLEQIAREGARQLLQQALEKEVEEYLKLHQSFRNEEARQAVVRNGYMPERNLITGMGPIRIRQPRVDDRQIRRNDEVERFSSKILPRYMRRVPSIDNLIPVLYLKGVSTGDFSEAFVAILGEGVRGLSATNIVRLKQSWETDYHEWSKRELLDKEYVYLWADGIYVNVRLEDERSCLLVIMGATREGKKELITVSDGFRESTLSWKEVLLDLKRRGLKTAGKLAIGDGALGFWAALEEVYPGTKRQRCWVHKTANILDKLPKRIQGKAKSMIHDIYMAESKKMALQAYEHFNETFEDKYPKAVNCLTKDFDDLFTFYDFPAIHWGHIRTTNPIESTFATVRLRTKRTKGCGSRIATLTMVFKLCQEAEKAWQRLKGYKLIHFVMKGRVFVDGELKREVT</sequence>
<dbReference type="GO" id="GO:0003677">
    <property type="term" value="F:DNA binding"/>
    <property type="evidence" value="ECO:0007669"/>
    <property type="project" value="UniProtKB-KW"/>
</dbReference>
<keyword evidence="3" id="KW-0233">DNA recombination</keyword>
<dbReference type="PANTHER" id="PTHR33217">
    <property type="entry name" value="TRANSPOSASE FOR INSERTION SEQUENCE ELEMENT IS1081"/>
    <property type="match status" value="1"/>
</dbReference>
<dbReference type="PANTHER" id="PTHR33217:SF9">
    <property type="entry name" value="MUTATOR FAMILY TRANSPOSASE"/>
    <property type="match status" value="1"/>
</dbReference>
<proteinExistence type="predicted"/>
<dbReference type="Pfam" id="PF00872">
    <property type="entry name" value="Transposase_mut"/>
    <property type="match status" value="1"/>
</dbReference>
<protein>
    <recommendedName>
        <fullName evidence="5">Mutator family transposase</fullName>
    </recommendedName>
</protein>
<keyword evidence="2" id="KW-0238">DNA-binding</keyword>
<gene>
    <name evidence="4" type="ORF">LCGC14_2557880</name>
</gene>
<name>A0A0F9AKY4_9ZZZZ</name>
<dbReference type="NCBIfam" id="NF033543">
    <property type="entry name" value="transpos_IS256"/>
    <property type="match status" value="1"/>
</dbReference>
<dbReference type="InterPro" id="IPR001207">
    <property type="entry name" value="Transposase_mutator"/>
</dbReference>
<dbReference type="PROSITE" id="PS01007">
    <property type="entry name" value="TRANSPOSASE_MUTATOR"/>
    <property type="match status" value="1"/>
</dbReference>
<keyword evidence="1" id="KW-0815">Transposition</keyword>
<reference evidence="4" key="1">
    <citation type="journal article" date="2015" name="Nature">
        <title>Complex archaea that bridge the gap between prokaryotes and eukaryotes.</title>
        <authorList>
            <person name="Spang A."/>
            <person name="Saw J.H."/>
            <person name="Jorgensen S.L."/>
            <person name="Zaremba-Niedzwiedzka K."/>
            <person name="Martijn J."/>
            <person name="Lind A.E."/>
            <person name="van Eijk R."/>
            <person name="Schleper C."/>
            <person name="Guy L."/>
            <person name="Ettema T.J."/>
        </authorList>
    </citation>
    <scope>NUCLEOTIDE SEQUENCE</scope>
</reference>
<dbReference type="EMBL" id="LAZR01042143">
    <property type="protein sequence ID" value="KKL10234.1"/>
    <property type="molecule type" value="Genomic_DNA"/>
</dbReference>
<evidence type="ECO:0000256" key="2">
    <source>
        <dbReference type="ARBA" id="ARBA00023125"/>
    </source>
</evidence>
<feature type="non-terminal residue" evidence="4">
    <location>
        <position position="1"/>
    </location>
</feature>
<dbReference type="GO" id="GO:0004803">
    <property type="term" value="F:transposase activity"/>
    <property type="evidence" value="ECO:0007669"/>
    <property type="project" value="InterPro"/>
</dbReference>
<evidence type="ECO:0000256" key="1">
    <source>
        <dbReference type="ARBA" id="ARBA00022578"/>
    </source>
</evidence>
<dbReference type="GO" id="GO:0006313">
    <property type="term" value="P:DNA transposition"/>
    <property type="evidence" value="ECO:0007669"/>
    <property type="project" value="InterPro"/>
</dbReference>